<dbReference type="Gene3D" id="3.30.565.10">
    <property type="entry name" value="Histidine kinase-like ATPase, C-terminal domain"/>
    <property type="match status" value="1"/>
</dbReference>
<accession>A0A501XFC9</accession>
<comment type="caution">
    <text evidence="18">The sequence shown here is derived from an EMBL/GenBank/DDBJ whole genome shotgun (WGS) entry which is preliminary data.</text>
</comment>
<keyword evidence="12" id="KW-0902">Two-component regulatory system</keyword>
<dbReference type="InterPro" id="IPR036097">
    <property type="entry name" value="HisK_dim/P_sf"/>
</dbReference>
<evidence type="ECO:0000256" key="8">
    <source>
        <dbReference type="ARBA" id="ARBA00022741"/>
    </source>
</evidence>
<evidence type="ECO:0000259" key="16">
    <source>
        <dbReference type="PROSITE" id="PS50109"/>
    </source>
</evidence>
<dbReference type="PROSITE" id="PS50885">
    <property type="entry name" value="HAMP"/>
    <property type="match status" value="1"/>
</dbReference>
<dbReference type="EMBL" id="VFSU01000032">
    <property type="protein sequence ID" value="TPE59037.1"/>
    <property type="molecule type" value="Genomic_DNA"/>
</dbReference>
<dbReference type="Pfam" id="PF02518">
    <property type="entry name" value="HATPase_c"/>
    <property type="match status" value="1"/>
</dbReference>
<dbReference type="OrthoDB" id="9776727at2"/>
<keyword evidence="6" id="KW-0808">Transferase</keyword>
<evidence type="ECO:0000256" key="10">
    <source>
        <dbReference type="ARBA" id="ARBA00022840"/>
    </source>
</evidence>
<feature type="compositionally biased region" description="Low complexity" evidence="14">
    <location>
        <begin position="748"/>
        <end position="763"/>
    </location>
</feature>
<dbReference type="GO" id="GO:0005524">
    <property type="term" value="F:ATP binding"/>
    <property type="evidence" value="ECO:0007669"/>
    <property type="project" value="UniProtKB-KW"/>
</dbReference>
<protein>
    <recommendedName>
        <fullName evidence="3">histidine kinase</fullName>
        <ecNumber evidence="3">2.7.13.3</ecNumber>
    </recommendedName>
</protein>
<name>A0A501XFC9_9SPHN</name>
<dbReference type="InterPro" id="IPR004358">
    <property type="entry name" value="Sig_transdc_His_kin-like_C"/>
</dbReference>
<dbReference type="SMART" id="SM00388">
    <property type="entry name" value="HisKA"/>
    <property type="match status" value="1"/>
</dbReference>
<dbReference type="Gene3D" id="3.30.450.20">
    <property type="entry name" value="PAS domain"/>
    <property type="match status" value="1"/>
</dbReference>
<evidence type="ECO:0000256" key="15">
    <source>
        <dbReference type="SAM" id="Phobius"/>
    </source>
</evidence>
<keyword evidence="5" id="KW-0597">Phosphoprotein</keyword>
<dbReference type="InterPro" id="IPR003594">
    <property type="entry name" value="HATPase_dom"/>
</dbReference>
<dbReference type="Pfam" id="PF19312">
    <property type="entry name" value="NtrY_N"/>
    <property type="match status" value="1"/>
</dbReference>
<dbReference type="InterPro" id="IPR035965">
    <property type="entry name" value="PAS-like_dom_sf"/>
</dbReference>
<feature type="domain" description="Histidine kinase" evidence="16">
    <location>
        <begin position="528"/>
        <end position="743"/>
    </location>
</feature>
<feature type="transmembrane region" description="Helical" evidence="15">
    <location>
        <begin position="38"/>
        <end position="57"/>
    </location>
</feature>
<keyword evidence="19" id="KW-1185">Reference proteome</keyword>
<organism evidence="18 19">
    <name type="scientific">Sandaracinobacter neustonicus</name>
    <dbReference type="NCBI Taxonomy" id="1715348"/>
    <lineage>
        <taxon>Bacteria</taxon>
        <taxon>Pseudomonadati</taxon>
        <taxon>Pseudomonadota</taxon>
        <taxon>Alphaproteobacteria</taxon>
        <taxon>Sphingomonadales</taxon>
        <taxon>Sphingosinicellaceae</taxon>
        <taxon>Sandaracinobacter</taxon>
    </lineage>
</organism>
<dbReference type="PIRSF" id="PIRSF037532">
    <property type="entry name" value="STHK_NtrY"/>
    <property type="match status" value="1"/>
</dbReference>
<evidence type="ECO:0000256" key="9">
    <source>
        <dbReference type="ARBA" id="ARBA00022777"/>
    </source>
</evidence>
<evidence type="ECO:0000256" key="5">
    <source>
        <dbReference type="ARBA" id="ARBA00022553"/>
    </source>
</evidence>
<comment type="catalytic activity">
    <reaction evidence="1">
        <text>ATP + protein L-histidine = ADP + protein N-phospho-L-histidine.</text>
        <dbReference type="EC" id="2.7.13.3"/>
    </reaction>
</comment>
<dbReference type="SUPFAM" id="SSF47384">
    <property type="entry name" value="Homodimeric domain of signal transducing histidine kinase"/>
    <property type="match status" value="1"/>
</dbReference>
<evidence type="ECO:0000256" key="11">
    <source>
        <dbReference type="ARBA" id="ARBA00022989"/>
    </source>
</evidence>
<evidence type="ECO:0000256" key="3">
    <source>
        <dbReference type="ARBA" id="ARBA00012438"/>
    </source>
</evidence>
<dbReference type="Pfam" id="PF00512">
    <property type="entry name" value="HisKA"/>
    <property type="match status" value="1"/>
</dbReference>
<evidence type="ECO:0000256" key="12">
    <source>
        <dbReference type="ARBA" id="ARBA00023012"/>
    </source>
</evidence>
<evidence type="ECO:0000259" key="17">
    <source>
        <dbReference type="PROSITE" id="PS50885"/>
    </source>
</evidence>
<dbReference type="RefSeq" id="WP_140929172.1">
    <property type="nucleotide sequence ID" value="NZ_VFSU01000032.1"/>
</dbReference>
<keyword evidence="4" id="KW-1003">Cell membrane</keyword>
<keyword evidence="11 15" id="KW-1133">Transmembrane helix</keyword>
<dbReference type="InterPro" id="IPR045671">
    <property type="entry name" value="NtrY-like_N"/>
</dbReference>
<feature type="transmembrane region" description="Helical" evidence="15">
    <location>
        <begin position="314"/>
        <end position="335"/>
    </location>
</feature>
<evidence type="ECO:0000313" key="18">
    <source>
        <dbReference type="EMBL" id="TPE59037.1"/>
    </source>
</evidence>
<dbReference type="AlphaFoldDB" id="A0A501XFC9"/>
<keyword evidence="13 15" id="KW-0472">Membrane</keyword>
<dbReference type="CDD" id="cd00130">
    <property type="entry name" value="PAS"/>
    <property type="match status" value="1"/>
</dbReference>
<dbReference type="Pfam" id="PF00989">
    <property type="entry name" value="PAS"/>
    <property type="match status" value="1"/>
</dbReference>
<dbReference type="SUPFAM" id="SSF158472">
    <property type="entry name" value="HAMP domain-like"/>
    <property type="match status" value="1"/>
</dbReference>
<evidence type="ECO:0000256" key="4">
    <source>
        <dbReference type="ARBA" id="ARBA00022475"/>
    </source>
</evidence>
<dbReference type="CDD" id="cd06225">
    <property type="entry name" value="HAMP"/>
    <property type="match status" value="1"/>
</dbReference>
<dbReference type="InterPro" id="IPR017232">
    <property type="entry name" value="NtrY"/>
</dbReference>
<dbReference type="SMART" id="SM00387">
    <property type="entry name" value="HATPase_c"/>
    <property type="match status" value="1"/>
</dbReference>
<dbReference type="GO" id="GO:0000155">
    <property type="term" value="F:phosphorelay sensor kinase activity"/>
    <property type="evidence" value="ECO:0007669"/>
    <property type="project" value="InterPro"/>
</dbReference>
<keyword evidence="10" id="KW-0067">ATP-binding</keyword>
<keyword evidence="7 15" id="KW-0812">Transmembrane</keyword>
<evidence type="ECO:0000313" key="19">
    <source>
        <dbReference type="Proteomes" id="UP000319897"/>
    </source>
</evidence>
<feature type="transmembrane region" description="Helical" evidence="15">
    <location>
        <begin position="108"/>
        <end position="135"/>
    </location>
</feature>
<comment type="subcellular location">
    <subcellularLocation>
        <location evidence="2">Cell membrane</location>
        <topology evidence="2">Multi-pass membrane protein</topology>
    </subcellularLocation>
</comment>
<reference evidence="18 19" key="1">
    <citation type="submission" date="2019-06" db="EMBL/GenBank/DDBJ databases">
        <authorList>
            <person name="Lee I."/>
            <person name="Jang G.I."/>
            <person name="Hwang C.Y."/>
        </authorList>
    </citation>
    <scope>NUCLEOTIDE SEQUENCE [LARGE SCALE GENOMIC DNA]</scope>
    <source>
        <strain evidence="18 19">PAMC 28131</strain>
    </source>
</reference>
<dbReference type="SMART" id="SM00304">
    <property type="entry name" value="HAMP"/>
    <property type="match status" value="1"/>
</dbReference>
<dbReference type="InterPro" id="IPR013767">
    <property type="entry name" value="PAS_fold"/>
</dbReference>
<sequence length="763" mass="82608">MASAGGSLSQRAAVRFRLARRRFGRWAANPDQFPVLEIVFAAVAVVLGLASYAFLTGQRAPAEGFSPQLVTLLLLANLLPLLALLLLIGRRVAILIANRRAGRAGAQLHVRLVALFAALAAAPTILVVVFASLLFQFGVQFWFSDRAKTVLDNADRVAQAYVEENKSRILADIVAMGGDLSNYTVDFGIGTQAFREGLAFQVAARGLSEAAVFRPGASGPQIVASESLDSPPLSVRTAAINLDAIRPGDALVVASARDRVEAIVRLNTPQPLFVYTSRKVEPRVLEQVARTQTALTDYKALTDRSRALQWRFNLILLVVSLLVVAAAVWFAILLAQRIVAPIGELAEAAERVGEGDLDARVNPQGTGDEIGELARSFNRMTAQLKAQQQALISANSQSEQRRRFMEAVLSGVSAGILSIDSLGVIRLANARAESLLDCGPQGLAGRPLADAVPEFAELLDTARAEGIASAEISRQRPHGRSAAETQTLAVRLTADAGQGRSNYILTFDDISQQVADQRRAAWSDVARRIAHEIKNPLTPIILSAERLKRRFGPNVGDGRDTFDELTDTIIRQVGDLRRMVDEFSAFARMPSPTFRPENLAEIARQSMFLAEVATPHVRFSFHADPDLPLFVCDRRQLGQAFTNLIKNAAEAIASKGESENGSIAITLTRRGDMLTVDVADDGCGVPPELRSRLFEPYVTTRPRGTGLGLAIVKRIIEDHHGRLDLSNRPEGGALARMEFDLSTNHALTPTPDSSTPDPEQVTS</sequence>
<dbReference type="InterPro" id="IPR003660">
    <property type="entry name" value="HAMP_dom"/>
</dbReference>
<dbReference type="PANTHER" id="PTHR43065:SF10">
    <property type="entry name" value="PEROXIDE STRESS-ACTIVATED HISTIDINE KINASE MAK3"/>
    <property type="match status" value="1"/>
</dbReference>
<feature type="transmembrane region" description="Helical" evidence="15">
    <location>
        <begin position="69"/>
        <end position="88"/>
    </location>
</feature>
<dbReference type="EC" id="2.7.13.3" evidence="3"/>
<dbReference type="Proteomes" id="UP000319897">
    <property type="component" value="Unassembled WGS sequence"/>
</dbReference>
<evidence type="ECO:0000256" key="13">
    <source>
        <dbReference type="ARBA" id="ARBA00023136"/>
    </source>
</evidence>
<feature type="domain" description="HAMP" evidence="17">
    <location>
        <begin position="336"/>
        <end position="389"/>
    </location>
</feature>
<evidence type="ECO:0000256" key="2">
    <source>
        <dbReference type="ARBA" id="ARBA00004651"/>
    </source>
</evidence>
<dbReference type="Gene3D" id="1.10.287.130">
    <property type="match status" value="1"/>
</dbReference>
<proteinExistence type="predicted"/>
<dbReference type="CDD" id="cd00082">
    <property type="entry name" value="HisKA"/>
    <property type="match status" value="1"/>
</dbReference>
<evidence type="ECO:0000256" key="7">
    <source>
        <dbReference type="ARBA" id="ARBA00022692"/>
    </source>
</evidence>
<evidence type="ECO:0000256" key="6">
    <source>
        <dbReference type="ARBA" id="ARBA00022679"/>
    </source>
</evidence>
<dbReference type="InterPro" id="IPR003661">
    <property type="entry name" value="HisK_dim/P_dom"/>
</dbReference>
<dbReference type="PRINTS" id="PR00344">
    <property type="entry name" value="BCTRLSENSOR"/>
</dbReference>
<evidence type="ECO:0000256" key="14">
    <source>
        <dbReference type="SAM" id="MobiDB-lite"/>
    </source>
</evidence>
<dbReference type="PROSITE" id="PS50109">
    <property type="entry name" value="HIS_KIN"/>
    <property type="match status" value="1"/>
</dbReference>
<dbReference type="InterPro" id="IPR036890">
    <property type="entry name" value="HATPase_C_sf"/>
</dbReference>
<dbReference type="InterPro" id="IPR005467">
    <property type="entry name" value="His_kinase_dom"/>
</dbReference>
<gene>
    <name evidence="18" type="ORF">FJQ54_14650</name>
</gene>
<dbReference type="InterPro" id="IPR000014">
    <property type="entry name" value="PAS"/>
</dbReference>
<dbReference type="PANTHER" id="PTHR43065">
    <property type="entry name" value="SENSOR HISTIDINE KINASE"/>
    <property type="match status" value="1"/>
</dbReference>
<evidence type="ECO:0000256" key="1">
    <source>
        <dbReference type="ARBA" id="ARBA00000085"/>
    </source>
</evidence>
<keyword evidence="8" id="KW-0547">Nucleotide-binding</keyword>
<dbReference type="GO" id="GO:0005886">
    <property type="term" value="C:plasma membrane"/>
    <property type="evidence" value="ECO:0007669"/>
    <property type="project" value="UniProtKB-SubCell"/>
</dbReference>
<feature type="region of interest" description="Disordered" evidence="14">
    <location>
        <begin position="744"/>
        <end position="763"/>
    </location>
</feature>
<dbReference type="Gene3D" id="6.10.340.10">
    <property type="match status" value="1"/>
</dbReference>
<dbReference type="GO" id="GO:0006355">
    <property type="term" value="P:regulation of DNA-templated transcription"/>
    <property type="evidence" value="ECO:0007669"/>
    <property type="project" value="InterPro"/>
</dbReference>
<dbReference type="Pfam" id="PF00672">
    <property type="entry name" value="HAMP"/>
    <property type="match status" value="1"/>
</dbReference>
<dbReference type="SUPFAM" id="SSF55874">
    <property type="entry name" value="ATPase domain of HSP90 chaperone/DNA topoisomerase II/histidine kinase"/>
    <property type="match status" value="1"/>
</dbReference>
<keyword evidence="9 18" id="KW-0418">Kinase</keyword>
<dbReference type="SUPFAM" id="SSF55785">
    <property type="entry name" value="PYP-like sensor domain (PAS domain)"/>
    <property type="match status" value="1"/>
</dbReference>